<evidence type="ECO:0000259" key="3">
    <source>
        <dbReference type="Pfam" id="PF00026"/>
    </source>
</evidence>
<feature type="chain" id="PRO_5025378105" description="Peptidase A1 domain-containing protein" evidence="2">
    <location>
        <begin position="22"/>
        <end position="315"/>
    </location>
</feature>
<dbReference type="AlphaFoldDB" id="A0A6A5WG82"/>
<dbReference type="InterPro" id="IPR021109">
    <property type="entry name" value="Peptidase_aspartic_dom_sf"/>
</dbReference>
<evidence type="ECO:0000256" key="2">
    <source>
        <dbReference type="SAM" id="SignalP"/>
    </source>
</evidence>
<feature type="region of interest" description="Disordered" evidence="1">
    <location>
        <begin position="45"/>
        <end position="67"/>
    </location>
</feature>
<dbReference type="OrthoDB" id="3747338at2759"/>
<gene>
    <name evidence="4" type="ORF">P154DRAFT_564932</name>
</gene>
<dbReference type="InterPro" id="IPR033121">
    <property type="entry name" value="PEPTIDASE_A1"/>
</dbReference>
<name>A0A6A5WG82_9PLEO</name>
<feature type="compositionally biased region" description="Low complexity" evidence="1">
    <location>
        <begin position="45"/>
        <end position="62"/>
    </location>
</feature>
<reference evidence="4" key="1">
    <citation type="journal article" date="2020" name="Stud. Mycol.">
        <title>101 Dothideomycetes genomes: a test case for predicting lifestyles and emergence of pathogens.</title>
        <authorList>
            <person name="Haridas S."/>
            <person name="Albert R."/>
            <person name="Binder M."/>
            <person name="Bloem J."/>
            <person name="Labutti K."/>
            <person name="Salamov A."/>
            <person name="Andreopoulos B."/>
            <person name="Baker S."/>
            <person name="Barry K."/>
            <person name="Bills G."/>
            <person name="Bluhm B."/>
            <person name="Cannon C."/>
            <person name="Castanera R."/>
            <person name="Culley D."/>
            <person name="Daum C."/>
            <person name="Ezra D."/>
            <person name="Gonzalez J."/>
            <person name="Henrissat B."/>
            <person name="Kuo A."/>
            <person name="Liang C."/>
            <person name="Lipzen A."/>
            <person name="Lutzoni F."/>
            <person name="Magnuson J."/>
            <person name="Mondo S."/>
            <person name="Nolan M."/>
            <person name="Ohm R."/>
            <person name="Pangilinan J."/>
            <person name="Park H.-J."/>
            <person name="Ramirez L."/>
            <person name="Alfaro M."/>
            <person name="Sun H."/>
            <person name="Tritt A."/>
            <person name="Yoshinaga Y."/>
            <person name="Zwiers L.-H."/>
            <person name="Turgeon B."/>
            <person name="Goodwin S."/>
            <person name="Spatafora J."/>
            <person name="Crous P."/>
            <person name="Grigoriev I."/>
        </authorList>
    </citation>
    <scope>NUCLEOTIDE SEQUENCE</scope>
    <source>
        <strain evidence="4">CBS 123094</strain>
    </source>
</reference>
<keyword evidence="2" id="KW-0732">Signal</keyword>
<dbReference type="Pfam" id="PF00026">
    <property type="entry name" value="Asp"/>
    <property type="match status" value="1"/>
</dbReference>
<accession>A0A6A5WG82</accession>
<dbReference type="EMBL" id="ML977606">
    <property type="protein sequence ID" value="KAF1998185.1"/>
    <property type="molecule type" value="Genomic_DNA"/>
</dbReference>
<evidence type="ECO:0000256" key="1">
    <source>
        <dbReference type="SAM" id="MobiDB-lite"/>
    </source>
</evidence>
<organism evidence="4 5">
    <name type="scientific">Amniculicola lignicola CBS 123094</name>
    <dbReference type="NCBI Taxonomy" id="1392246"/>
    <lineage>
        <taxon>Eukaryota</taxon>
        <taxon>Fungi</taxon>
        <taxon>Dikarya</taxon>
        <taxon>Ascomycota</taxon>
        <taxon>Pezizomycotina</taxon>
        <taxon>Dothideomycetes</taxon>
        <taxon>Pleosporomycetidae</taxon>
        <taxon>Pleosporales</taxon>
        <taxon>Amniculicolaceae</taxon>
        <taxon>Amniculicola</taxon>
    </lineage>
</organism>
<keyword evidence="5" id="KW-1185">Reference proteome</keyword>
<evidence type="ECO:0000313" key="5">
    <source>
        <dbReference type="Proteomes" id="UP000799779"/>
    </source>
</evidence>
<protein>
    <recommendedName>
        <fullName evidence="3">Peptidase A1 domain-containing protein</fullName>
    </recommendedName>
</protein>
<proteinExistence type="predicted"/>
<sequence length="315" mass="34637">MFSVFLFSATILLANRASGLAIPRNELNVQKPLLPLPLSQTPIIEPAPSQSSAASTSSTPISSKDDRSTFQIVPAPDYTAYLTSTDLEHKSLLRVQLLQEMSKDWLYSTLEGEPVAEITYAEKMCKHHQTAGTIKLGTPFAEIDSLASENKGGEMMFFDTARPGMDMEVAGVEIDGKMEGQTEETRLTARLDLTNPYTVLPTEAFERLLLATHAEEISTGVDSESEHVVDCSRMKMYPQVAVRFDGEKELVLEPKQYVLEVKNTAGWNGMDGKCVLAVKGMEDGHKQGDVVVGWAGLRGRKVVLDWRKGRTGIQA</sequence>
<evidence type="ECO:0000313" key="4">
    <source>
        <dbReference type="EMBL" id="KAF1998185.1"/>
    </source>
</evidence>
<dbReference type="SUPFAM" id="SSF50630">
    <property type="entry name" value="Acid proteases"/>
    <property type="match status" value="1"/>
</dbReference>
<dbReference type="Gene3D" id="2.40.70.10">
    <property type="entry name" value="Acid Proteases"/>
    <property type="match status" value="1"/>
</dbReference>
<dbReference type="Proteomes" id="UP000799779">
    <property type="component" value="Unassembled WGS sequence"/>
</dbReference>
<feature type="signal peptide" evidence="2">
    <location>
        <begin position="1"/>
        <end position="21"/>
    </location>
</feature>
<feature type="domain" description="Peptidase A1" evidence="3">
    <location>
        <begin position="153"/>
        <end position="313"/>
    </location>
</feature>